<dbReference type="InterPro" id="IPR001781">
    <property type="entry name" value="Znf_LIM"/>
</dbReference>
<evidence type="ECO:0000313" key="7">
    <source>
        <dbReference type="Ensembl" id="ENSCSEP00000012152.1"/>
    </source>
</evidence>
<keyword evidence="4 5" id="KW-0440">LIM domain</keyword>
<feature type="domain" description="LIM zinc-binding" evidence="6">
    <location>
        <begin position="2"/>
        <end position="62"/>
    </location>
</feature>
<dbReference type="OMA" id="HTITPRE"/>
<dbReference type="CDD" id="cd09339">
    <property type="entry name" value="LIM4_Paxillin_like"/>
    <property type="match status" value="1"/>
</dbReference>
<evidence type="ECO:0000256" key="2">
    <source>
        <dbReference type="ARBA" id="ARBA00022723"/>
    </source>
</evidence>
<dbReference type="SUPFAM" id="SSF57716">
    <property type="entry name" value="Glucocorticoid receptor-like (DNA-binding domain)"/>
    <property type="match status" value="1"/>
</dbReference>
<dbReference type="Ensembl" id="ENSCSET00000012296.1">
    <property type="protein sequence ID" value="ENSCSEP00000012152.1"/>
    <property type="gene ID" value="ENSCSEG00000007837.1"/>
</dbReference>
<evidence type="ECO:0000256" key="1">
    <source>
        <dbReference type="ARBA" id="ARBA00004246"/>
    </source>
</evidence>
<name>A0A3P8VCN0_CYNSE</name>
<dbReference type="Pfam" id="PF00412">
    <property type="entry name" value="LIM"/>
    <property type="match status" value="1"/>
</dbReference>
<dbReference type="AlphaFoldDB" id="A0A3P8VCN0"/>
<proteinExistence type="predicted"/>
<dbReference type="GeneTree" id="ENSGT00940000160447"/>
<dbReference type="PANTHER" id="PTHR24216:SF27">
    <property type="entry name" value="TRANSFORMING GROWTH FACTOR BETA-1-INDUCED TRANSCRIPT 1 PROTEIN"/>
    <property type="match status" value="1"/>
</dbReference>
<keyword evidence="3 5" id="KW-0862">Zinc</keyword>
<protein>
    <recommendedName>
        <fullName evidence="6">LIM zinc-binding domain-containing protein</fullName>
    </recommendedName>
</protein>
<dbReference type="InParanoid" id="A0A3P8VCN0"/>
<dbReference type="Proteomes" id="UP000265120">
    <property type="component" value="Unassembled WGS sequence"/>
</dbReference>
<reference evidence="7" key="1">
    <citation type="submission" date="2025-08" db="UniProtKB">
        <authorList>
            <consortium name="Ensembl"/>
        </authorList>
    </citation>
    <scope>IDENTIFICATION</scope>
</reference>
<evidence type="ECO:0000256" key="4">
    <source>
        <dbReference type="ARBA" id="ARBA00023038"/>
    </source>
</evidence>
<evidence type="ECO:0000313" key="8">
    <source>
        <dbReference type="Proteomes" id="UP000265120"/>
    </source>
</evidence>
<comment type="subcellular location">
    <subcellularLocation>
        <location evidence="1">Cell junction</location>
        <location evidence="1">Focal adhesion</location>
    </subcellularLocation>
</comment>
<dbReference type="GO" id="GO:0005925">
    <property type="term" value="C:focal adhesion"/>
    <property type="evidence" value="ECO:0007669"/>
    <property type="project" value="UniProtKB-SubCell"/>
</dbReference>
<dbReference type="PROSITE" id="PS50023">
    <property type="entry name" value="LIM_DOMAIN_2"/>
    <property type="match status" value="1"/>
</dbReference>
<keyword evidence="8" id="KW-1185">Reference proteome</keyword>
<dbReference type="STRING" id="244447.ENSCSEP00000012152"/>
<accession>A0A3P8VCN0</accession>
<reference evidence="7" key="2">
    <citation type="submission" date="2025-09" db="UniProtKB">
        <authorList>
            <consortium name="Ensembl"/>
        </authorList>
    </citation>
    <scope>IDENTIFICATION</scope>
</reference>
<evidence type="ECO:0000256" key="3">
    <source>
        <dbReference type="ARBA" id="ARBA00022833"/>
    </source>
</evidence>
<dbReference type="GO" id="GO:0046872">
    <property type="term" value="F:metal ion binding"/>
    <property type="evidence" value="ECO:0007669"/>
    <property type="project" value="UniProtKB-KW"/>
</dbReference>
<evidence type="ECO:0000259" key="6">
    <source>
        <dbReference type="PROSITE" id="PS50023"/>
    </source>
</evidence>
<dbReference type="Gene3D" id="2.10.110.10">
    <property type="entry name" value="Cysteine Rich Protein"/>
    <property type="match status" value="1"/>
</dbReference>
<sequence length="75" mass="8485">MISLLLCRPQPILGRCITAMGAKFHPHHLVCHFCLKPLSKGCFKEQENKPYCHPCFIKLFDRGSSEGTTAVTCFF</sequence>
<dbReference type="SMART" id="SM00132">
    <property type="entry name" value="LIM"/>
    <property type="match status" value="1"/>
</dbReference>
<keyword evidence="2 5" id="KW-0479">Metal-binding</keyword>
<evidence type="ECO:0000256" key="5">
    <source>
        <dbReference type="PROSITE-ProRule" id="PRU00125"/>
    </source>
</evidence>
<dbReference type="PANTHER" id="PTHR24216">
    <property type="entry name" value="PAXILLIN-RELATED"/>
    <property type="match status" value="1"/>
</dbReference>
<organism evidence="7 8">
    <name type="scientific">Cynoglossus semilaevis</name>
    <name type="common">Tongue sole</name>
    <dbReference type="NCBI Taxonomy" id="244447"/>
    <lineage>
        <taxon>Eukaryota</taxon>
        <taxon>Metazoa</taxon>
        <taxon>Chordata</taxon>
        <taxon>Craniata</taxon>
        <taxon>Vertebrata</taxon>
        <taxon>Euteleostomi</taxon>
        <taxon>Actinopterygii</taxon>
        <taxon>Neopterygii</taxon>
        <taxon>Teleostei</taxon>
        <taxon>Neoteleostei</taxon>
        <taxon>Acanthomorphata</taxon>
        <taxon>Carangaria</taxon>
        <taxon>Pleuronectiformes</taxon>
        <taxon>Pleuronectoidei</taxon>
        <taxon>Cynoglossidae</taxon>
        <taxon>Cynoglossinae</taxon>
        <taxon>Cynoglossus</taxon>
    </lineage>
</organism>